<evidence type="ECO:0008006" key="3">
    <source>
        <dbReference type="Google" id="ProtNLM"/>
    </source>
</evidence>
<evidence type="ECO:0000313" key="2">
    <source>
        <dbReference type="Proteomes" id="UP000619238"/>
    </source>
</evidence>
<protein>
    <recommendedName>
        <fullName evidence="3">Tetratricopeptide repeat protein</fullName>
    </recommendedName>
</protein>
<dbReference type="RefSeq" id="WP_187564180.1">
    <property type="nucleotide sequence ID" value="NZ_JACGWS010000017.1"/>
</dbReference>
<dbReference type="Proteomes" id="UP000619238">
    <property type="component" value="Unassembled WGS sequence"/>
</dbReference>
<comment type="caution">
    <text evidence="1">The sequence shown here is derived from an EMBL/GenBank/DDBJ whole genome shotgun (WGS) entry which is preliminary data.</text>
</comment>
<sequence length="292" mass="34692">MKIYYVLFIAFLTVGCNSDKVDYETYDKLVWEAMLEYKKQEYSKSLNLFQKAFKIIPNESVSDYFYAAAASLHLNKDILAKELITESIIQTDASKGYFERFDEFNQFRENKLFSEVEADYEEYKSQFLKNLKNPIAYKKLDSLLDKDQQARNSGLTAEERYPIDSTNVVSLIEITKKHGWQKKGWLILWHQRGNFKKDDYVWSFFRPYINQGIKNGEIRKDFWVGFEEQESITKNKKQIYGFYTNQFDQYPITDVQNVDKRRKEVGLPPLWYLNEIYGTQLPAGYQSDKTNF</sequence>
<name>A0ABR7QF04_9FLAO</name>
<proteinExistence type="predicted"/>
<keyword evidence="2" id="KW-1185">Reference proteome</keyword>
<accession>A0ABR7QF04</accession>
<dbReference type="PROSITE" id="PS51257">
    <property type="entry name" value="PROKAR_LIPOPROTEIN"/>
    <property type="match status" value="1"/>
</dbReference>
<organism evidence="1 2">
    <name type="scientific">Kordia aestuariivivens</name>
    <dbReference type="NCBI Taxonomy" id="2759037"/>
    <lineage>
        <taxon>Bacteria</taxon>
        <taxon>Pseudomonadati</taxon>
        <taxon>Bacteroidota</taxon>
        <taxon>Flavobacteriia</taxon>
        <taxon>Flavobacteriales</taxon>
        <taxon>Flavobacteriaceae</taxon>
        <taxon>Kordia</taxon>
    </lineage>
</organism>
<evidence type="ECO:0000313" key="1">
    <source>
        <dbReference type="EMBL" id="MBC8757136.1"/>
    </source>
</evidence>
<reference evidence="1 2" key="1">
    <citation type="submission" date="2020-07" db="EMBL/GenBank/DDBJ databases">
        <title>Description of Kordia aestuariivivens sp. nov., isolated from a tidal flat.</title>
        <authorList>
            <person name="Park S."/>
            <person name="Yoon J.-H."/>
        </authorList>
    </citation>
    <scope>NUCLEOTIDE SEQUENCE [LARGE SCALE GENOMIC DNA]</scope>
    <source>
        <strain evidence="1 2">YSTF-M3</strain>
    </source>
</reference>
<dbReference type="EMBL" id="JACGWS010000017">
    <property type="protein sequence ID" value="MBC8757136.1"/>
    <property type="molecule type" value="Genomic_DNA"/>
</dbReference>
<gene>
    <name evidence="1" type="ORF">H2O64_20875</name>
</gene>